<comment type="caution">
    <text evidence="11">The sequence shown here is derived from an EMBL/GenBank/DDBJ whole genome shotgun (WGS) entry which is preliminary data.</text>
</comment>
<dbReference type="InterPro" id="IPR003594">
    <property type="entry name" value="HATPase_dom"/>
</dbReference>
<keyword evidence="6 11" id="KW-0418">Kinase</keyword>
<dbReference type="Pfam" id="PF00512">
    <property type="entry name" value="HisKA"/>
    <property type="match status" value="1"/>
</dbReference>
<evidence type="ECO:0000256" key="3">
    <source>
        <dbReference type="ARBA" id="ARBA00022553"/>
    </source>
</evidence>
<dbReference type="GO" id="GO:0000155">
    <property type="term" value="F:phosphorelay sensor kinase activity"/>
    <property type="evidence" value="ECO:0007669"/>
    <property type="project" value="InterPro"/>
</dbReference>
<dbReference type="Gene3D" id="1.10.287.130">
    <property type="match status" value="1"/>
</dbReference>
<evidence type="ECO:0000313" key="12">
    <source>
        <dbReference type="Proteomes" id="UP000643701"/>
    </source>
</evidence>
<dbReference type="SMART" id="SM00387">
    <property type="entry name" value="HATPase_c"/>
    <property type="match status" value="1"/>
</dbReference>
<dbReference type="PRINTS" id="PR00344">
    <property type="entry name" value="BCTRLSENSOR"/>
</dbReference>
<keyword evidence="12" id="KW-1185">Reference proteome</keyword>
<dbReference type="PANTHER" id="PTHR43065">
    <property type="entry name" value="SENSOR HISTIDINE KINASE"/>
    <property type="match status" value="1"/>
</dbReference>
<dbReference type="CDD" id="cd00082">
    <property type="entry name" value="HisKA"/>
    <property type="match status" value="1"/>
</dbReference>
<dbReference type="GO" id="GO:0005524">
    <property type="term" value="F:ATP binding"/>
    <property type="evidence" value="ECO:0007669"/>
    <property type="project" value="UniProtKB-KW"/>
</dbReference>
<proteinExistence type="predicted"/>
<evidence type="ECO:0000256" key="5">
    <source>
        <dbReference type="ARBA" id="ARBA00022741"/>
    </source>
</evidence>
<dbReference type="Gene3D" id="3.30.565.10">
    <property type="entry name" value="Histidine kinase-like ATPase, C-terminal domain"/>
    <property type="match status" value="1"/>
</dbReference>
<evidence type="ECO:0000256" key="2">
    <source>
        <dbReference type="ARBA" id="ARBA00012438"/>
    </source>
</evidence>
<gene>
    <name evidence="11" type="ORF">G7034_02945</name>
</gene>
<dbReference type="InterPro" id="IPR036890">
    <property type="entry name" value="HATPase_C_sf"/>
</dbReference>
<evidence type="ECO:0000256" key="9">
    <source>
        <dbReference type="SAM" id="Phobius"/>
    </source>
</evidence>
<keyword evidence="3" id="KW-0597">Phosphoprotein</keyword>
<evidence type="ECO:0000256" key="8">
    <source>
        <dbReference type="ARBA" id="ARBA00023012"/>
    </source>
</evidence>
<keyword evidence="7" id="KW-0067">ATP-binding</keyword>
<organism evidence="11 12">
    <name type="scientific">Psychroflexus maritimus</name>
    <dbReference type="NCBI Taxonomy" id="2714865"/>
    <lineage>
        <taxon>Bacteria</taxon>
        <taxon>Pseudomonadati</taxon>
        <taxon>Bacteroidota</taxon>
        <taxon>Flavobacteriia</taxon>
        <taxon>Flavobacteriales</taxon>
        <taxon>Flavobacteriaceae</taxon>
        <taxon>Psychroflexus</taxon>
    </lineage>
</organism>
<keyword evidence="9" id="KW-0812">Transmembrane</keyword>
<keyword evidence="8" id="KW-0902">Two-component regulatory system</keyword>
<dbReference type="EMBL" id="JAANAS010000033">
    <property type="protein sequence ID" value="NGZ89203.1"/>
    <property type="molecule type" value="Genomic_DNA"/>
</dbReference>
<evidence type="ECO:0000256" key="7">
    <source>
        <dbReference type="ARBA" id="ARBA00022840"/>
    </source>
</evidence>
<evidence type="ECO:0000313" key="11">
    <source>
        <dbReference type="EMBL" id="NGZ89203.1"/>
    </source>
</evidence>
<feature type="transmembrane region" description="Helical" evidence="9">
    <location>
        <begin position="182"/>
        <end position="204"/>
    </location>
</feature>
<dbReference type="InterPro" id="IPR036097">
    <property type="entry name" value="HisK_dim/P_sf"/>
</dbReference>
<evidence type="ECO:0000256" key="1">
    <source>
        <dbReference type="ARBA" id="ARBA00000085"/>
    </source>
</evidence>
<dbReference type="PANTHER" id="PTHR43065:SF10">
    <property type="entry name" value="PEROXIDE STRESS-ACTIVATED HISTIDINE KINASE MAK3"/>
    <property type="match status" value="1"/>
</dbReference>
<dbReference type="Proteomes" id="UP000643701">
    <property type="component" value="Unassembled WGS sequence"/>
</dbReference>
<feature type="transmembrane region" description="Helical" evidence="9">
    <location>
        <begin position="12"/>
        <end position="35"/>
    </location>
</feature>
<dbReference type="CDD" id="cd00075">
    <property type="entry name" value="HATPase"/>
    <property type="match status" value="1"/>
</dbReference>
<dbReference type="InterPro" id="IPR005467">
    <property type="entry name" value="His_kinase_dom"/>
</dbReference>
<dbReference type="RefSeq" id="WP_166399470.1">
    <property type="nucleotide sequence ID" value="NZ_JAANAS010000033.1"/>
</dbReference>
<protein>
    <recommendedName>
        <fullName evidence="2">histidine kinase</fullName>
        <ecNumber evidence="2">2.7.13.3</ecNumber>
    </recommendedName>
</protein>
<dbReference type="Pfam" id="PF02518">
    <property type="entry name" value="HATPase_c"/>
    <property type="match status" value="1"/>
</dbReference>
<keyword evidence="9" id="KW-0472">Membrane</keyword>
<evidence type="ECO:0000256" key="6">
    <source>
        <dbReference type="ARBA" id="ARBA00022777"/>
    </source>
</evidence>
<keyword evidence="5" id="KW-0547">Nucleotide-binding</keyword>
<sequence>MIWGSNSLSSKIFVSTISLVLIASILIAGVTIYQYKEEAKDLHRDKLERKQKAINSNINYVFRTTTYPLETNYIPLIFKEKIYEIQEIHSEEINIFDLEGNLLISSYASFYSDSLEQEVPQRIIQKLENSSNKKHVEDFKFEDQRYQSSYTYITNPFFKPIAILNLPYIEDDGYMDQELRDFFVILSQVYLLMILGAVLLAYFLSKLITKSINKIGEQISETKLTENNTQLSVQNAVHELKPLINAYNKAMVELEESSKKLAQSEREEAWRQMARQVAHEIKNPLTPMRLTVQSFERNFNLGNIKKQADVKDFSQTLIQQIDTLTAIAEAFSNFAKMPSQKSEYLNITKTIQLACDIFKGPHFHVYTDKEDIYAKFDRAQLIRVITNLVKNAQQATENKENPFIIVEVSATKTRVKISVSDNGVGIDEETQKRIFEPKFTTKTSGMGLGLGMVKNIVENFKGNIKLKSKVNKGTTFVIEIPKN</sequence>
<accession>A0A967ADB4</accession>
<keyword evidence="4" id="KW-0808">Transferase</keyword>
<comment type="catalytic activity">
    <reaction evidence="1">
        <text>ATP + protein L-histidine = ADP + protein N-phospho-L-histidine.</text>
        <dbReference type="EC" id="2.7.13.3"/>
    </reaction>
</comment>
<dbReference type="PROSITE" id="PS50109">
    <property type="entry name" value="HIS_KIN"/>
    <property type="match status" value="1"/>
</dbReference>
<dbReference type="InterPro" id="IPR004358">
    <property type="entry name" value="Sig_transdc_His_kin-like_C"/>
</dbReference>
<evidence type="ECO:0000256" key="4">
    <source>
        <dbReference type="ARBA" id="ARBA00022679"/>
    </source>
</evidence>
<feature type="domain" description="Histidine kinase" evidence="10">
    <location>
        <begin position="276"/>
        <end position="483"/>
    </location>
</feature>
<evidence type="ECO:0000259" key="10">
    <source>
        <dbReference type="PROSITE" id="PS50109"/>
    </source>
</evidence>
<name>A0A967ADB4_9FLAO</name>
<reference evidence="11" key="1">
    <citation type="submission" date="2020-03" db="EMBL/GenBank/DDBJ databases">
        <title>Psychroflexus Maritimus sp. nov., isolate from marine sediment.</title>
        <authorList>
            <person name="Zhong Y.-L."/>
        </authorList>
    </citation>
    <scope>NUCLEOTIDE SEQUENCE</scope>
    <source>
        <strain evidence="11">C1</strain>
    </source>
</reference>
<dbReference type="InterPro" id="IPR003661">
    <property type="entry name" value="HisK_dim/P_dom"/>
</dbReference>
<dbReference type="SUPFAM" id="SSF47384">
    <property type="entry name" value="Homodimeric domain of signal transducing histidine kinase"/>
    <property type="match status" value="1"/>
</dbReference>
<dbReference type="EC" id="2.7.13.3" evidence="2"/>
<dbReference type="SUPFAM" id="SSF55874">
    <property type="entry name" value="ATPase domain of HSP90 chaperone/DNA topoisomerase II/histidine kinase"/>
    <property type="match status" value="1"/>
</dbReference>
<keyword evidence="9" id="KW-1133">Transmembrane helix</keyword>
<dbReference type="AlphaFoldDB" id="A0A967ADB4"/>
<dbReference type="SMART" id="SM00388">
    <property type="entry name" value="HisKA"/>
    <property type="match status" value="1"/>
</dbReference>